<dbReference type="InterPro" id="IPR006522">
    <property type="entry name" value="Phage_virion_morphogenesis"/>
</dbReference>
<dbReference type="AlphaFoldDB" id="A0A451ANW2"/>
<evidence type="ECO:0000313" key="2">
    <source>
        <dbReference type="EMBL" id="VFK73041.1"/>
    </source>
</evidence>
<evidence type="ECO:0000313" key="1">
    <source>
        <dbReference type="EMBL" id="VFK67709.1"/>
    </source>
</evidence>
<sequence length="178" mass="19493">MNDAFQSVIVGDEEFKRAMDGVVVFSRRPKLAMRDMAAALEEITEENFSAQGNPEWKALSEVTIRARLGGGKAYTKKGNLRKPAQRAKEQMKILQNRGLLAASVHSKYGDNYTMIGAGGGDPGQYARIHQLGGQAGRGLSVTLPARPYLPFSPDLKLQPKAKKDLLKIATEHLRQATT</sequence>
<dbReference type="NCBIfam" id="TIGR01635">
    <property type="entry name" value="tail_comp_S"/>
    <property type="match status" value="1"/>
</dbReference>
<protein>
    <submittedName>
        <fullName evidence="1">Phage virion morphogenesis (Putative tail completion) protein</fullName>
    </submittedName>
</protein>
<dbReference type="Pfam" id="PF05069">
    <property type="entry name" value="Phage_tail_S"/>
    <property type="match status" value="1"/>
</dbReference>
<dbReference type="EMBL" id="CAADFZ010000159">
    <property type="protein sequence ID" value="VFK67709.1"/>
    <property type="molecule type" value="Genomic_DNA"/>
</dbReference>
<organism evidence="1">
    <name type="scientific">Candidatus Kentrum sp. UNK</name>
    <dbReference type="NCBI Taxonomy" id="2126344"/>
    <lineage>
        <taxon>Bacteria</taxon>
        <taxon>Pseudomonadati</taxon>
        <taxon>Pseudomonadota</taxon>
        <taxon>Gammaproteobacteria</taxon>
        <taxon>Candidatus Kentrum</taxon>
    </lineage>
</organism>
<accession>A0A451ANW2</accession>
<dbReference type="EMBL" id="CAADGD010000159">
    <property type="protein sequence ID" value="VFK73041.1"/>
    <property type="molecule type" value="Genomic_DNA"/>
</dbReference>
<reference evidence="1" key="1">
    <citation type="submission" date="2019-02" db="EMBL/GenBank/DDBJ databases">
        <authorList>
            <person name="Gruber-Vodicka R. H."/>
            <person name="Seah K. B. B."/>
        </authorList>
    </citation>
    <scope>NUCLEOTIDE SEQUENCE</scope>
    <source>
        <strain evidence="2">BECK_BY19</strain>
        <strain evidence="1">BECK_BY8</strain>
    </source>
</reference>
<proteinExistence type="predicted"/>
<name>A0A451ANW2_9GAMM</name>
<gene>
    <name evidence="1" type="ORF">BECKUNK1418G_GA0071005_11592</name>
    <name evidence="2" type="ORF">BECKUNK1418H_GA0071006_11592</name>
</gene>